<gene>
    <name evidence="5" type="ORF">J2S69_001912</name>
    <name evidence="4" type="ORF">O2L01_06135</name>
</gene>
<evidence type="ECO:0000256" key="2">
    <source>
        <dbReference type="ARBA" id="ARBA00022679"/>
    </source>
</evidence>
<dbReference type="GO" id="GO:0008168">
    <property type="term" value="F:methyltransferase activity"/>
    <property type="evidence" value="ECO:0007669"/>
    <property type="project" value="UniProtKB-KW"/>
</dbReference>
<evidence type="ECO:0000313" key="4">
    <source>
        <dbReference type="EMBL" id="MDA1384554.1"/>
    </source>
</evidence>
<dbReference type="InterPro" id="IPR051052">
    <property type="entry name" value="Diverse_substrate_MTase"/>
</dbReference>
<dbReference type="GO" id="GO:0032259">
    <property type="term" value="P:methylation"/>
    <property type="evidence" value="ECO:0007669"/>
    <property type="project" value="UniProtKB-KW"/>
</dbReference>
<dbReference type="PANTHER" id="PTHR44942:SF4">
    <property type="entry name" value="METHYLTRANSFERASE TYPE 11 DOMAIN-CONTAINING PROTEIN"/>
    <property type="match status" value="1"/>
</dbReference>
<dbReference type="Gene3D" id="3.40.50.150">
    <property type="entry name" value="Vaccinia Virus protein VP39"/>
    <property type="match status" value="1"/>
</dbReference>
<dbReference type="InterPro" id="IPR029063">
    <property type="entry name" value="SAM-dependent_MTases_sf"/>
</dbReference>
<dbReference type="Proteomes" id="UP001145799">
    <property type="component" value="Unassembled WGS sequence"/>
</dbReference>
<protein>
    <submittedName>
        <fullName evidence="4 5">SAM-dependent methyltransferase</fullName>
    </submittedName>
</protein>
<feature type="domain" description="Methyltransferase" evidence="3">
    <location>
        <begin position="50"/>
        <end position="141"/>
    </location>
</feature>
<keyword evidence="2" id="KW-0808">Transferase</keyword>
<dbReference type="EMBL" id="JAPZVQ010000002">
    <property type="protein sequence ID" value="MDA1384554.1"/>
    <property type="molecule type" value="Genomic_DNA"/>
</dbReference>
<dbReference type="Pfam" id="PF13649">
    <property type="entry name" value="Methyltransf_25"/>
    <property type="match status" value="1"/>
</dbReference>
<dbReference type="PANTHER" id="PTHR44942">
    <property type="entry name" value="METHYLTRANSF_11 DOMAIN-CONTAINING PROTEIN"/>
    <property type="match status" value="1"/>
</dbReference>
<dbReference type="EMBL" id="JAVDYD010000001">
    <property type="protein sequence ID" value="MDR7338193.1"/>
    <property type="molecule type" value="Genomic_DNA"/>
</dbReference>
<organism evidence="4 6">
    <name type="scientific">Glycomyces lechevalierae</name>
    <dbReference type="NCBI Taxonomy" id="256034"/>
    <lineage>
        <taxon>Bacteria</taxon>
        <taxon>Bacillati</taxon>
        <taxon>Actinomycetota</taxon>
        <taxon>Actinomycetes</taxon>
        <taxon>Glycomycetales</taxon>
        <taxon>Glycomycetaceae</taxon>
        <taxon>Glycomyces</taxon>
    </lineage>
</organism>
<evidence type="ECO:0000313" key="5">
    <source>
        <dbReference type="EMBL" id="MDR7338193.1"/>
    </source>
</evidence>
<keyword evidence="7" id="KW-1185">Reference proteome</keyword>
<name>A0A9X3SU54_9ACTN</name>
<comment type="caution">
    <text evidence="4">The sequence shown here is derived from an EMBL/GenBank/DDBJ whole genome shotgun (WGS) entry which is preliminary data.</text>
</comment>
<dbReference type="CDD" id="cd02440">
    <property type="entry name" value="AdoMet_MTases"/>
    <property type="match status" value="1"/>
</dbReference>
<keyword evidence="1 4" id="KW-0489">Methyltransferase</keyword>
<evidence type="ECO:0000313" key="7">
    <source>
        <dbReference type="Proteomes" id="UP001183604"/>
    </source>
</evidence>
<reference evidence="5 7" key="2">
    <citation type="submission" date="2023-07" db="EMBL/GenBank/DDBJ databases">
        <title>Sequencing the genomes of 1000 actinobacteria strains.</title>
        <authorList>
            <person name="Klenk H.-P."/>
        </authorList>
    </citation>
    <scope>NUCLEOTIDE SEQUENCE [LARGE SCALE GENOMIC DNA]</scope>
    <source>
        <strain evidence="5 7">DSM 44724</strain>
    </source>
</reference>
<reference evidence="4" key="1">
    <citation type="submission" date="2022-12" db="EMBL/GenBank/DDBJ databases">
        <title>Gycomyces niveus sp.nov., a novel actinomycete isolated from soil in Shouguang.</title>
        <authorList>
            <person name="Yang X."/>
        </authorList>
    </citation>
    <scope>NUCLEOTIDE SEQUENCE</scope>
    <source>
        <strain evidence="4">DSM 44724</strain>
    </source>
</reference>
<evidence type="ECO:0000259" key="3">
    <source>
        <dbReference type="Pfam" id="PF13649"/>
    </source>
</evidence>
<evidence type="ECO:0000256" key="1">
    <source>
        <dbReference type="ARBA" id="ARBA00022603"/>
    </source>
</evidence>
<dbReference type="InterPro" id="IPR041698">
    <property type="entry name" value="Methyltransf_25"/>
</dbReference>
<accession>A0A9X3SU54</accession>
<proteinExistence type="predicted"/>
<dbReference type="SUPFAM" id="SSF53335">
    <property type="entry name" value="S-adenosyl-L-methionine-dependent methyltransferases"/>
    <property type="match status" value="1"/>
</dbReference>
<dbReference type="AlphaFoldDB" id="A0A9X3SU54"/>
<sequence>MTADAAEWEWDETLFAGSAAHYSVGRMPYPTGLAEAVRAELGLDGTGRLLDVGCGPGSLTLLLAPLFAATVGVDPDAGMLREASRRAEDAGLAEIEWRQLRAEELPDDLGVFDVVAFAQSFHWMDRLLVARRVRELLRPDGHWIHVGATTHRGAEDPETLPHPAPPWDRISELVAAYLGPVRRAGQGFLPGGTAGGEEDVMREAGYTKVNRIQVDDGRIFDRSIDSIVSAVFSLSSSAPHLFAERLPAFEIELRALLADAAPDGRFSEREMSTGVVIWRP</sequence>
<dbReference type="RefSeq" id="WP_270121014.1">
    <property type="nucleotide sequence ID" value="NZ_BAAAOM010000007.1"/>
</dbReference>
<dbReference type="Proteomes" id="UP001183604">
    <property type="component" value="Unassembled WGS sequence"/>
</dbReference>
<evidence type="ECO:0000313" key="6">
    <source>
        <dbReference type="Proteomes" id="UP001145799"/>
    </source>
</evidence>